<reference evidence="2 3" key="1">
    <citation type="submission" date="2016-12" db="EMBL/GenBank/DDBJ databases">
        <title>The genomes of Aspergillus section Nigri reveals drivers in fungal speciation.</title>
        <authorList>
            <consortium name="DOE Joint Genome Institute"/>
            <person name="Vesth T.C."/>
            <person name="Nybo J."/>
            <person name="Theobald S."/>
            <person name="Brandl J."/>
            <person name="Frisvad J.C."/>
            <person name="Nielsen K.F."/>
            <person name="Lyhne E.K."/>
            <person name="Kogle M.E."/>
            <person name="Kuo A."/>
            <person name="Riley R."/>
            <person name="Clum A."/>
            <person name="Nolan M."/>
            <person name="Lipzen A."/>
            <person name="Salamov A."/>
            <person name="Henrissat B."/>
            <person name="Wiebenga A."/>
            <person name="De Vries R.P."/>
            <person name="Grigoriev I.V."/>
            <person name="Mortensen U.H."/>
            <person name="Andersen M.R."/>
            <person name="Baker S.E."/>
        </authorList>
    </citation>
    <scope>NUCLEOTIDE SEQUENCE [LARGE SCALE GENOMIC DNA]</scope>
    <source>
        <strain evidence="2 3">IBT 23096</strain>
    </source>
</reference>
<dbReference type="GeneID" id="36550356"/>
<organism evidence="2 3">
    <name type="scientific">Aspergillus steynii IBT 23096</name>
    <dbReference type="NCBI Taxonomy" id="1392250"/>
    <lineage>
        <taxon>Eukaryota</taxon>
        <taxon>Fungi</taxon>
        <taxon>Dikarya</taxon>
        <taxon>Ascomycota</taxon>
        <taxon>Pezizomycotina</taxon>
        <taxon>Eurotiomycetes</taxon>
        <taxon>Eurotiomycetidae</taxon>
        <taxon>Eurotiales</taxon>
        <taxon>Aspergillaceae</taxon>
        <taxon>Aspergillus</taxon>
        <taxon>Aspergillus subgen. Circumdati</taxon>
    </lineage>
</organism>
<gene>
    <name evidence="2" type="ORF">P170DRAFT_179513</name>
</gene>
<protein>
    <submittedName>
        <fullName evidence="2">Uncharacterized protein</fullName>
    </submittedName>
</protein>
<dbReference type="Proteomes" id="UP000234275">
    <property type="component" value="Unassembled WGS sequence"/>
</dbReference>
<sequence>METFFCGAPRFKHLSFCCGGKRAIHLLRNFVTSSSSYWMIVILVAFLLEFPPLNSLSPRFCDSALLFQLPYGVT</sequence>
<dbReference type="AlphaFoldDB" id="A0A2I2G8T9"/>
<name>A0A2I2G8T9_9EURO</name>
<dbReference type="EMBL" id="MSFO01000004">
    <property type="protein sequence ID" value="PLB49289.1"/>
    <property type="molecule type" value="Genomic_DNA"/>
</dbReference>
<keyword evidence="1" id="KW-0472">Membrane</keyword>
<comment type="caution">
    <text evidence="2">The sequence shown here is derived from an EMBL/GenBank/DDBJ whole genome shotgun (WGS) entry which is preliminary data.</text>
</comment>
<keyword evidence="3" id="KW-1185">Reference proteome</keyword>
<evidence type="ECO:0000313" key="2">
    <source>
        <dbReference type="EMBL" id="PLB49289.1"/>
    </source>
</evidence>
<evidence type="ECO:0000313" key="3">
    <source>
        <dbReference type="Proteomes" id="UP000234275"/>
    </source>
</evidence>
<feature type="transmembrane region" description="Helical" evidence="1">
    <location>
        <begin position="30"/>
        <end position="48"/>
    </location>
</feature>
<dbReference type="VEuPathDB" id="FungiDB:P170DRAFT_179513"/>
<accession>A0A2I2G8T9</accession>
<keyword evidence="1" id="KW-0812">Transmembrane</keyword>
<dbReference type="RefSeq" id="XP_024704591.1">
    <property type="nucleotide sequence ID" value="XM_024842658.1"/>
</dbReference>
<proteinExistence type="predicted"/>
<keyword evidence="1" id="KW-1133">Transmembrane helix</keyword>
<evidence type="ECO:0000256" key="1">
    <source>
        <dbReference type="SAM" id="Phobius"/>
    </source>
</evidence>